<protein>
    <submittedName>
        <fullName evidence="2">Mannosyltransferase</fullName>
    </submittedName>
</protein>
<keyword evidence="2" id="KW-0808">Transferase</keyword>
<comment type="caution">
    <text evidence="2">The sequence shown here is derived from an EMBL/GenBank/DDBJ whole genome shotgun (WGS) entry which is preliminary data.</text>
</comment>
<reference evidence="2 3" key="1">
    <citation type="journal article" date="2021" name="Elife">
        <title>Chloroplast acquisition without the gene transfer in kleptoplastic sea slugs, Plakobranchus ocellatus.</title>
        <authorList>
            <person name="Maeda T."/>
            <person name="Takahashi S."/>
            <person name="Yoshida T."/>
            <person name="Shimamura S."/>
            <person name="Takaki Y."/>
            <person name="Nagai Y."/>
            <person name="Toyoda A."/>
            <person name="Suzuki Y."/>
            <person name="Arimoto A."/>
            <person name="Ishii H."/>
            <person name="Satoh N."/>
            <person name="Nishiyama T."/>
            <person name="Hasebe M."/>
            <person name="Maruyama T."/>
            <person name="Minagawa J."/>
            <person name="Obokata J."/>
            <person name="Shigenobu S."/>
        </authorList>
    </citation>
    <scope>NUCLEOTIDE SEQUENCE [LARGE SCALE GENOMIC DNA]</scope>
</reference>
<evidence type="ECO:0000313" key="3">
    <source>
        <dbReference type="Proteomes" id="UP000735302"/>
    </source>
</evidence>
<feature type="compositionally biased region" description="Low complexity" evidence="1">
    <location>
        <begin position="12"/>
        <end position="25"/>
    </location>
</feature>
<organism evidence="2 3">
    <name type="scientific">Plakobranchus ocellatus</name>
    <dbReference type="NCBI Taxonomy" id="259542"/>
    <lineage>
        <taxon>Eukaryota</taxon>
        <taxon>Metazoa</taxon>
        <taxon>Spiralia</taxon>
        <taxon>Lophotrochozoa</taxon>
        <taxon>Mollusca</taxon>
        <taxon>Gastropoda</taxon>
        <taxon>Heterobranchia</taxon>
        <taxon>Euthyneura</taxon>
        <taxon>Panpulmonata</taxon>
        <taxon>Sacoglossa</taxon>
        <taxon>Placobranchoidea</taxon>
        <taxon>Plakobranchidae</taxon>
        <taxon>Plakobranchus</taxon>
    </lineage>
</organism>
<evidence type="ECO:0000313" key="2">
    <source>
        <dbReference type="EMBL" id="GFN97264.1"/>
    </source>
</evidence>
<dbReference type="EMBL" id="BLXT01002742">
    <property type="protein sequence ID" value="GFN97264.1"/>
    <property type="molecule type" value="Genomic_DNA"/>
</dbReference>
<gene>
    <name evidence="2" type="ORF">PoB_002377000</name>
</gene>
<proteinExistence type="predicted"/>
<keyword evidence="3" id="KW-1185">Reference proteome</keyword>
<feature type="region of interest" description="Disordered" evidence="1">
    <location>
        <begin position="1"/>
        <end position="29"/>
    </location>
</feature>
<sequence length="102" mass="11204">MRFLTCEPLGVSESQAASSSSPSPSTWTDEADQFFEAPEAWLKREYGGTGGLPWPSHLVYFSSLHRDISALLVQSGYKMCGSFFHTHFPEGRVGASVLVSCR</sequence>
<dbReference type="GO" id="GO:0016757">
    <property type="term" value="F:glycosyltransferase activity"/>
    <property type="evidence" value="ECO:0007669"/>
    <property type="project" value="UniProtKB-KW"/>
</dbReference>
<accession>A0AAV3ZNI9</accession>
<keyword evidence="2" id="KW-0328">Glycosyltransferase</keyword>
<name>A0AAV3ZNI9_9GAST</name>
<evidence type="ECO:0000256" key="1">
    <source>
        <dbReference type="SAM" id="MobiDB-lite"/>
    </source>
</evidence>
<dbReference type="AlphaFoldDB" id="A0AAV3ZNI9"/>
<dbReference type="Proteomes" id="UP000735302">
    <property type="component" value="Unassembled WGS sequence"/>
</dbReference>